<evidence type="ECO:0000256" key="3">
    <source>
        <dbReference type="ARBA" id="ARBA00010720"/>
    </source>
</evidence>
<dbReference type="GO" id="GO:0006886">
    <property type="term" value="P:intracellular protein transport"/>
    <property type="evidence" value="ECO:0007669"/>
    <property type="project" value="InterPro"/>
</dbReference>
<dbReference type="InterPro" id="IPR012295">
    <property type="entry name" value="TBP_dom_sf"/>
</dbReference>
<name>A0A1R1PJ25_ZANCU</name>
<dbReference type="InterPro" id="IPR032154">
    <property type="entry name" value="Coatomer_g_Cpla"/>
</dbReference>
<evidence type="ECO:0000256" key="4">
    <source>
        <dbReference type="ARBA" id="ARBA00022448"/>
    </source>
</evidence>
<sequence>MRDERKRVRYIRDDSTFALDQLEANLAAHAFDPAYASKRIDLSAIPRVSRDAELAARTHIGLLSSPSIPMSREQSLQLGDSRTSTPMISTTTTAGATTTTAAVGAGAGAVYSAEAKEKAEQTAQMFSEFGPVLSSSTSPTALTESETEYTVACYKHVFARHIVFQFDCVNTLNECILEHVYVDMTTDDDIDSVLRPLNAAPIDSLSYNSPKSTYVAFELLLPDSLLDGSCPIASFDCLLKFKVVDCDPSTLEKLDPEDPGFDDEYLLESVDLAEADYCCPDYFFDWNALFDSYSESLQSFALPHLHTINACVQNLIDLLGLYSLDLASNSLPLPDSLKAHQSYFMGSFMRGSKVIVRARMTLDPQSTNGVTLELSVRSEDPLLSQFIIGSIA</sequence>
<dbReference type="InterPro" id="IPR009028">
    <property type="entry name" value="Coatomer/calthrin_app_sub_C"/>
</dbReference>
<evidence type="ECO:0000259" key="13">
    <source>
        <dbReference type="Pfam" id="PF16381"/>
    </source>
</evidence>
<keyword evidence="5" id="KW-0963">Cytoplasm</keyword>
<dbReference type="AlphaFoldDB" id="A0A1R1PJ25"/>
<evidence type="ECO:0000256" key="6">
    <source>
        <dbReference type="ARBA" id="ARBA00022737"/>
    </source>
</evidence>
<evidence type="ECO:0000256" key="9">
    <source>
        <dbReference type="ARBA" id="ARBA00023034"/>
    </source>
</evidence>
<dbReference type="GO" id="GO:0005783">
    <property type="term" value="C:endoplasmic reticulum"/>
    <property type="evidence" value="ECO:0007669"/>
    <property type="project" value="TreeGrafter"/>
</dbReference>
<feature type="domain" description="Coatomer subunit gamma C-terminal" evidence="13">
    <location>
        <begin position="275"/>
        <end position="390"/>
    </location>
</feature>
<evidence type="ECO:0000256" key="10">
    <source>
        <dbReference type="ARBA" id="ARBA00023136"/>
    </source>
</evidence>
<evidence type="ECO:0000256" key="1">
    <source>
        <dbReference type="ARBA" id="ARBA00004255"/>
    </source>
</evidence>
<evidence type="ECO:0000259" key="12">
    <source>
        <dbReference type="Pfam" id="PF08752"/>
    </source>
</evidence>
<dbReference type="Pfam" id="PF08752">
    <property type="entry name" value="COP-gamma_platf"/>
    <property type="match status" value="1"/>
</dbReference>
<gene>
    <name evidence="14" type="ORF">AX774_g5569</name>
</gene>
<dbReference type="InterPro" id="IPR013041">
    <property type="entry name" value="Clathrin_app_Ig-like_sf"/>
</dbReference>
<comment type="caution">
    <text evidence="14">The sequence shown here is derived from an EMBL/GenBank/DDBJ whole genome shotgun (WGS) entry which is preliminary data.</text>
</comment>
<dbReference type="OrthoDB" id="1074925at2759"/>
<comment type="similarity">
    <text evidence="3">Belongs to the COPG family.</text>
</comment>
<evidence type="ECO:0000256" key="5">
    <source>
        <dbReference type="ARBA" id="ARBA00022490"/>
    </source>
</evidence>
<dbReference type="EMBL" id="LSSK01001022">
    <property type="protein sequence ID" value="OMH80984.1"/>
    <property type="molecule type" value="Genomic_DNA"/>
</dbReference>
<keyword evidence="7" id="KW-0931">ER-Golgi transport</keyword>
<evidence type="ECO:0000256" key="11">
    <source>
        <dbReference type="ARBA" id="ARBA00023329"/>
    </source>
</evidence>
<dbReference type="PANTHER" id="PTHR10261:SF0">
    <property type="entry name" value="COATOMER SUBUNIT GAMMA-2"/>
    <property type="match status" value="1"/>
</dbReference>
<dbReference type="GO" id="GO:0006888">
    <property type="term" value="P:endoplasmic reticulum to Golgi vesicle-mediated transport"/>
    <property type="evidence" value="ECO:0007669"/>
    <property type="project" value="TreeGrafter"/>
</dbReference>
<dbReference type="GO" id="GO:0005793">
    <property type="term" value="C:endoplasmic reticulum-Golgi intermediate compartment"/>
    <property type="evidence" value="ECO:0007669"/>
    <property type="project" value="TreeGrafter"/>
</dbReference>
<dbReference type="InterPro" id="IPR017106">
    <property type="entry name" value="Coatomer_gsu"/>
</dbReference>
<keyword evidence="9" id="KW-0333">Golgi apparatus</keyword>
<proteinExistence type="inferred from homology"/>
<evidence type="ECO:0000313" key="15">
    <source>
        <dbReference type="Proteomes" id="UP000188320"/>
    </source>
</evidence>
<feature type="domain" description="Coatomer gamma subunit appendage Ig-like subdomain" evidence="12">
    <location>
        <begin position="121"/>
        <end position="272"/>
    </location>
</feature>
<evidence type="ECO:0000256" key="8">
    <source>
        <dbReference type="ARBA" id="ARBA00022927"/>
    </source>
</evidence>
<dbReference type="Pfam" id="PF16381">
    <property type="entry name" value="Coatomer_g_Cpla"/>
    <property type="match status" value="1"/>
</dbReference>
<dbReference type="InterPro" id="IPR037067">
    <property type="entry name" value="Coatomer_gsu_app_sf"/>
</dbReference>
<keyword evidence="15" id="KW-1185">Reference proteome</keyword>
<dbReference type="GO" id="GO:0009306">
    <property type="term" value="P:protein secretion"/>
    <property type="evidence" value="ECO:0007669"/>
    <property type="project" value="TreeGrafter"/>
</dbReference>
<dbReference type="SUPFAM" id="SSF55711">
    <property type="entry name" value="Subdomain of clathrin and coatomer appendage domain"/>
    <property type="match status" value="1"/>
</dbReference>
<dbReference type="GO" id="GO:0005198">
    <property type="term" value="F:structural molecule activity"/>
    <property type="evidence" value="ECO:0007669"/>
    <property type="project" value="InterPro"/>
</dbReference>
<dbReference type="SUPFAM" id="SSF49348">
    <property type="entry name" value="Clathrin adaptor appendage domain"/>
    <property type="match status" value="1"/>
</dbReference>
<dbReference type="InterPro" id="IPR013040">
    <property type="entry name" value="Coatomer_gsu_app_Ig-like_dom"/>
</dbReference>
<accession>A0A1R1PJ25</accession>
<organism evidence="14 15">
    <name type="scientific">Zancudomyces culisetae</name>
    <name type="common">Gut fungus</name>
    <name type="synonym">Smittium culisetae</name>
    <dbReference type="NCBI Taxonomy" id="1213189"/>
    <lineage>
        <taxon>Eukaryota</taxon>
        <taxon>Fungi</taxon>
        <taxon>Fungi incertae sedis</taxon>
        <taxon>Zoopagomycota</taxon>
        <taxon>Kickxellomycotina</taxon>
        <taxon>Harpellomycetes</taxon>
        <taxon>Harpellales</taxon>
        <taxon>Legeriomycetaceae</taxon>
        <taxon>Zancudomyces</taxon>
    </lineage>
</organism>
<dbReference type="GO" id="GO:0030126">
    <property type="term" value="C:COPI vesicle coat"/>
    <property type="evidence" value="ECO:0007669"/>
    <property type="project" value="InterPro"/>
</dbReference>
<dbReference type="Gene3D" id="3.30.310.10">
    <property type="entry name" value="TATA-Binding Protein"/>
    <property type="match status" value="1"/>
</dbReference>
<dbReference type="Gene3D" id="2.60.40.1480">
    <property type="entry name" value="Coatomer, gamma subunit, appendage domain"/>
    <property type="match status" value="1"/>
</dbReference>
<dbReference type="FunFam" id="2.60.40.1480:FF:000001">
    <property type="entry name" value="Coatomer subunit gamma"/>
    <property type="match status" value="1"/>
</dbReference>
<evidence type="ECO:0000256" key="2">
    <source>
        <dbReference type="ARBA" id="ARBA00004347"/>
    </source>
</evidence>
<keyword evidence="11" id="KW-0968">Cytoplasmic vesicle</keyword>
<dbReference type="GO" id="GO:0000139">
    <property type="term" value="C:Golgi membrane"/>
    <property type="evidence" value="ECO:0007669"/>
    <property type="project" value="UniProtKB-SubCell"/>
</dbReference>
<keyword evidence="8" id="KW-0653">Protein transport</keyword>
<protein>
    <submittedName>
        <fullName evidence="14">Coatomer subunit gamma-2</fullName>
    </submittedName>
</protein>
<keyword evidence="10" id="KW-0472">Membrane</keyword>
<comment type="subcellular location">
    <subcellularLocation>
        <location evidence="2">Cytoplasmic vesicle</location>
        <location evidence="2">COPI-coated vesicle membrane</location>
        <topology evidence="2">Peripheral membrane protein</topology>
        <orientation evidence="2">Cytoplasmic side</orientation>
    </subcellularLocation>
    <subcellularLocation>
        <location evidence="1">Golgi apparatus membrane</location>
        <topology evidence="1">Peripheral membrane protein</topology>
        <orientation evidence="1">Cytoplasmic side</orientation>
    </subcellularLocation>
</comment>
<dbReference type="GO" id="GO:0006891">
    <property type="term" value="P:intra-Golgi vesicle-mediated transport"/>
    <property type="evidence" value="ECO:0007669"/>
    <property type="project" value="TreeGrafter"/>
</dbReference>
<dbReference type="Proteomes" id="UP000188320">
    <property type="component" value="Unassembled WGS sequence"/>
</dbReference>
<reference evidence="15" key="1">
    <citation type="submission" date="2017-01" db="EMBL/GenBank/DDBJ databases">
        <authorList>
            <person name="Wang Y."/>
            <person name="White M."/>
            <person name="Kvist S."/>
            <person name="Moncalvo J.-M."/>
        </authorList>
    </citation>
    <scope>NUCLEOTIDE SEQUENCE [LARGE SCALE GENOMIC DNA]</scope>
    <source>
        <strain evidence="15">COL-18-3</strain>
    </source>
</reference>
<dbReference type="PANTHER" id="PTHR10261">
    <property type="entry name" value="COATOMER SUBUNIT GAMMA"/>
    <property type="match status" value="1"/>
</dbReference>
<evidence type="ECO:0000256" key="7">
    <source>
        <dbReference type="ARBA" id="ARBA00022892"/>
    </source>
</evidence>
<keyword evidence="4" id="KW-0813">Transport</keyword>
<keyword evidence="6" id="KW-0677">Repeat</keyword>
<evidence type="ECO:0000313" key="14">
    <source>
        <dbReference type="EMBL" id="OMH80984.1"/>
    </source>
</evidence>